<evidence type="ECO:0000313" key="2">
    <source>
        <dbReference type="Proteomes" id="UP000015545"/>
    </source>
</evidence>
<evidence type="ECO:0000313" key="1">
    <source>
        <dbReference type="EMBL" id="AGS82136.1"/>
    </source>
</evidence>
<protein>
    <submittedName>
        <fullName evidence="1">Uncharacterized protein</fullName>
    </submittedName>
</protein>
<gene>
    <name evidence="1" type="ORF">PaBG_00253</name>
</gene>
<accession>S5WKN4</accession>
<sequence>MLAGKQHYWYVDLPKSLRYVAANEYKSVTGTTYGSLLNTQTQTSRAFTPTGTFTGGDAVAAIDFVKKDIWFFNTSNEVKKLTIATQPIAVLFVPRWSAVDGVTTTCYIATASQLLRLDASFNVAETFEVEAGVVAASGDVDGNIVLAYADKLVRWKDNAVLATIVAPNLSAVHSLFVTPANDYVVGCAAGLTISKFEGGSWVTTTINTYTGRYWAFDINDTFLYAVDAGNRLVAKISLADYAYTPVYFDKVPRDVVVNGDDVYVSFLNDATAKRFDKELTTSQDVTALKSFGAAFLGAYLVTDLYSNAADVTLAEPAVTAAVNLVDNMPRSEEVEHQWTVDWVRPEFVRLGTTDVVMRVNGTPFTSGYLRSGDLVTFTIPATSEWYFDRNVSLIGRRAVTFRFRTVPKLYPDTVTLPQVLEAFLKVEYLESFVVAGMTYGFTTTVSTGSPELLFSVNGGAFGTTGTIKNDDVVDVSVRITSLISQRTAHDILVDDAEQHVASTWTVLPMTLNGVTKRNTSEVLKPRFGELHVQSAIETLDPFTPTLSPYVTVGYDSAQWELATDREAFTTQYGCTKHSQATVGISDVAQWLINSKEVSFAKASQGLHVRYSHVVSTDAAYSVNASAVTFPGDTEVALVEAGTVVHANGVYAIAAQFAGAELSAVYAIAAQHAFAELSAEYSLVPDVVRLEIEADYARVPGYTRIGVDADWVRPLGAERYLTSAVYQVFESGERAPVQAAYELGVKGKRAVFEAQPSLSWRYPMSEIETQMLRRVSNGTYVIAGQYDVREATNVLEFSASVVLRPSVELYGMHTVFERRSSNTRFEVQQNVERRTSNTMLVDRPVVEFIHSQRIGYALSEDASAFFTSQEDAEAYAASINLSAGVVYKQINGKWVFTLTPTSSSASCPLGELPPAASRRFGYVGGG</sequence>
<keyword evidence="2" id="KW-1185">Reference proteome</keyword>
<dbReference type="SUPFAM" id="SSF63829">
    <property type="entry name" value="Calcium-dependent phosphotriesterase"/>
    <property type="match status" value="1"/>
</dbReference>
<dbReference type="Proteomes" id="UP000015545">
    <property type="component" value="Segment"/>
</dbReference>
<name>S5WKN4_9CAUD</name>
<proteinExistence type="predicted"/>
<reference evidence="1 2" key="1">
    <citation type="journal article" date="2014" name="Genome Announc.">
        <title>Complete Genome Sequence of the Novel Giant Pseudomonas Phage PaBG.</title>
        <authorList>
            <person name="Sykilinda N.N."/>
            <person name="Bondar A.A."/>
            <person name="Gorshkova A.S."/>
            <person name="Kurochkina L.P."/>
            <person name="Kulikov E.E."/>
            <person name="Shneider M.M."/>
            <person name="Kadykov V.A."/>
            <person name="Solovjeva N.V."/>
            <person name="Kabilov M.R."/>
            <person name="Mesyanzhinov V.V."/>
            <person name="Vlassov V.V."/>
            <person name="Drukker V.V."/>
            <person name="Miroshnikov K.A."/>
        </authorList>
    </citation>
    <scope>NUCLEOTIDE SEQUENCE [LARGE SCALE GENOMIC DNA]</scope>
</reference>
<dbReference type="KEGG" id="vg:16574938"/>
<dbReference type="EMBL" id="KF147891">
    <property type="protein sequence ID" value="AGS82136.1"/>
    <property type="molecule type" value="Genomic_DNA"/>
</dbReference>
<organism evidence="1 2">
    <name type="scientific">Pseudomonas phage PaBG</name>
    <dbReference type="NCBI Taxonomy" id="1335230"/>
    <lineage>
        <taxon>Viruses</taxon>
        <taxon>Duplodnaviria</taxon>
        <taxon>Heunggongvirae</taxon>
        <taxon>Uroviricota</taxon>
        <taxon>Caudoviricetes</taxon>
        <taxon>Baikalvirus</taxon>
        <taxon>Baikalvirus PaBG</taxon>
    </lineage>
</organism>